<keyword evidence="3 7" id="KW-0350">Heme biosynthesis</keyword>
<comment type="similarity">
    <text evidence="7 8">Belongs to the ferrochelatase family.</text>
</comment>
<feature type="binding site" evidence="7">
    <location>
        <position position="283"/>
    </location>
    <ligand>
        <name>Fe(2+)</name>
        <dbReference type="ChEBI" id="CHEBI:29033"/>
    </ligand>
</feature>
<feature type="binding site" evidence="7">
    <location>
        <position position="193"/>
    </location>
    <ligand>
        <name>Fe(2+)</name>
        <dbReference type="ChEBI" id="CHEBI:29033"/>
    </ligand>
</feature>
<dbReference type="GO" id="GO:0004325">
    <property type="term" value="F:ferrochelatase activity"/>
    <property type="evidence" value="ECO:0007669"/>
    <property type="project" value="UniProtKB-UniRule"/>
</dbReference>
<dbReference type="SUPFAM" id="SSF53800">
    <property type="entry name" value="Chelatase"/>
    <property type="match status" value="1"/>
</dbReference>
<dbReference type="GO" id="GO:0006783">
    <property type="term" value="P:heme biosynthetic process"/>
    <property type="evidence" value="ECO:0007669"/>
    <property type="project" value="UniProtKB-UniRule"/>
</dbReference>
<dbReference type="RefSeq" id="WP_343045992.1">
    <property type="nucleotide sequence ID" value="NZ_JACBZS010000001.1"/>
</dbReference>
<comment type="caution">
    <text evidence="7">Lacks conserved residue(s) required for the propagation of feature annotation.</text>
</comment>
<dbReference type="Proteomes" id="UP000527616">
    <property type="component" value="Unassembled WGS sequence"/>
</dbReference>
<dbReference type="CDD" id="cd00419">
    <property type="entry name" value="Ferrochelatase_C"/>
    <property type="match status" value="1"/>
</dbReference>
<dbReference type="Gene3D" id="3.40.50.1400">
    <property type="match status" value="2"/>
</dbReference>
<accession>A0A7Z0DC23</accession>
<evidence type="ECO:0000256" key="6">
    <source>
        <dbReference type="ARBA" id="ARBA00024536"/>
    </source>
</evidence>
<dbReference type="UniPathway" id="UPA00252"/>
<sequence length="366" mass="38213">MSEALSPAPDSPTADPLAPYDAVVLVSFGGPDGPDDVLPFLRRVTAGRGIPDERLAEVGEHYALFGGRSPINARTDELLTALRSELAGRGSALPVVLGNRNWHPLLDDVLPALARDGHRRVLAVTTSAYPSWSSCRQYRENLAAAAGDALIVERVRNYATHPGFVAANVAAVRRALAGIATPPEATRLLFVTHSIPDAMARAAGPQPRPAEGGYVAWHRAVAGAVAAEAAPGVGWDLAYCSRSGPPQQPWLEPDINDQLAKLAADGVRAVVVAPIGFVSDHMEVVYDLDHEAAATADDLGLEFARAATAGTDPAFVAALADIALERAALARGEAVEPAVIEGAEAGRVVCPESCCVNLRHPGTPAI</sequence>
<evidence type="ECO:0000256" key="4">
    <source>
        <dbReference type="ARBA" id="ARBA00023239"/>
    </source>
</evidence>
<dbReference type="InterPro" id="IPR033644">
    <property type="entry name" value="Ferrochelatase_C"/>
</dbReference>
<keyword evidence="4 7" id="KW-0456">Lyase</keyword>
<comment type="catalytic activity">
    <reaction evidence="6">
        <text>Fe-coproporphyrin III + 2 H(+) = coproporphyrin III + Fe(2+)</text>
        <dbReference type="Rhea" id="RHEA:49572"/>
        <dbReference type="ChEBI" id="CHEBI:15378"/>
        <dbReference type="ChEBI" id="CHEBI:29033"/>
        <dbReference type="ChEBI" id="CHEBI:68438"/>
        <dbReference type="ChEBI" id="CHEBI:131725"/>
        <dbReference type="EC" id="4.99.1.9"/>
    </reaction>
    <physiologicalReaction direction="right-to-left" evidence="6">
        <dbReference type="Rhea" id="RHEA:49574"/>
    </physiologicalReaction>
</comment>
<keyword evidence="5 7" id="KW-0627">Porphyrin biosynthesis</keyword>
<evidence type="ECO:0000313" key="10">
    <source>
        <dbReference type="Proteomes" id="UP000527616"/>
    </source>
</evidence>
<dbReference type="EC" id="4.99.1.9" evidence="7"/>
<evidence type="ECO:0000256" key="1">
    <source>
        <dbReference type="ARBA" id="ARBA00004744"/>
    </source>
</evidence>
<dbReference type="GO" id="GO:0005737">
    <property type="term" value="C:cytoplasm"/>
    <property type="evidence" value="ECO:0007669"/>
    <property type="project" value="UniProtKB-SubCell"/>
</dbReference>
<reference evidence="9 10" key="1">
    <citation type="submission" date="2020-07" db="EMBL/GenBank/DDBJ databases">
        <title>Sequencing the genomes of 1000 actinobacteria strains.</title>
        <authorList>
            <person name="Klenk H.-P."/>
        </authorList>
    </citation>
    <scope>NUCLEOTIDE SEQUENCE [LARGE SCALE GENOMIC DNA]</scope>
    <source>
        <strain evidence="9 10">DSM 103164</strain>
    </source>
</reference>
<comment type="subcellular location">
    <subcellularLocation>
        <location evidence="7">Cytoplasm</location>
    </subcellularLocation>
</comment>
<evidence type="ECO:0000256" key="8">
    <source>
        <dbReference type="RuleBase" id="RU004185"/>
    </source>
</evidence>
<dbReference type="AlphaFoldDB" id="A0A7Z0DC23"/>
<comment type="function">
    <text evidence="7">Involved in coproporphyrin-dependent heme b biosynthesis. Catalyzes the insertion of ferrous iron into coproporphyrin III to form Fe-coproporphyrin III.</text>
</comment>
<dbReference type="PANTHER" id="PTHR11108:SF1">
    <property type="entry name" value="FERROCHELATASE, MITOCHONDRIAL"/>
    <property type="match status" value="1"/>
</dbReference>
<protein>
    <recommendedName>
        <fullName evidence="7">Coproporphyrin III ferrochelatase</fullName>
        <ecNumber evidence="7">4.99.1.9</ecNumber>
    </recommendedName>
</protein>
<dbReference type="InterPro" id="IPR033659">
    <property type="entry name" value="Ferrochelatase_N"/>
</dbReference>
<evidence type="ECO:0000256" key="5">
    <source>
        <dbReference type="ARBA" id="ARBA00023244"/>
    </source>
</evidence>
<evidence type="ECO:0000313" key="9">
    <source>
        <dbReference type="EMBL" id="NYI72553.1"/>
    </source>
</evidence>
<dbReference type="EMBL" id="JACBZS010000001">
    <property type="protein sequence ID" value="NYI72553.1"/>
    <property type="molecule type" value="Genomic_DNA"/>
</dbReference>
<evidence type="ECO:0000256" key="2">
    <source>
        <dbReference type="ARBA" id="ARBA00023004"/>
    </source>
</evidence>
<organism evidence="9 10">
    <name type="scientific">Naumannella cuiyingiana</name>
    <dbReference type="NCBI Taxonomy" id="1347891"/>
    <lineage>
        <taxon>Bacteria</taxon>
        <taxon>Bacillati</taxon>
        <taxon>Actinomycetota</taxon>
        <taxon>Actinomycetes</taxon>
        <taxon>Propionibacteriales</taxon>
        <taxon>Propionibacteriaceae</taxon>
        <taxon>Naumannella</taxon>
    </lineage>
</organism>
<evidence type="ECO:0000256" key="3">
    <source>
        <dbReference type="ARBA" id="ARBA00023133"/>
    </source>
</evidence>
<feature type="binding site" evidence="7">
    <location>
        <position position="69"/>
    </location>
    <ligand>
        <name>Fe-coproporphyrin III</name>
        <dbReference type="ChEBI" id="CHEBI:68438"/>
    </ligand>
</feature>
<dbReference type="Pfam" id="PF00762">
    <property type="entry name" value="Ferrochelatase"/>
    <property type="match status" value="1"/>
</dbReference>
<feature type="binding site" evidence="7">
    <location>
        <position position="138"/>
    </location>
    <ligand>
        <name>Fe-coproporphyrin III</name>
        <dbReference type="ChEBI" id="CHEBI:68438"/>
    </ligand>
</feature>
<keyword evidence="7" id="KW-0963">Cytoplasm</keyword>
<proteinExistence type="inferred from homology"/>
<dbReference type="CDD" id="cd03411">
    <property type="entry name" value="Ferrochelatase_N"/>
    <property type="match status" value="1"/>
</dbReference>
<comment type="pathway">
    <text evidence="1 7">Porphyrin-containing compound metabolism; protoheme biosynthesis.</text>
</comment>
<dbReference type="GO" id="GO:0046872">
    <property type="term" value="F:metal ion binding"/>
    <property type="evidence" value="ECO:0007669"/>
    <property type="project" value="UniProtKB-KW"/>
</dbReference>
<dbReference type="HAMAP" id="MF_00323">
    <property type="entry name" value="Ferrochelatase"/>
    <property type="match status" value="1"/>
</dbReference>
<name>A0A7Z0DC23_9ACTN</name>
<keyword evidence="2 7" id="KW-0408">Iron</keyword>
<dbReference type="InterPro" id="IPR001015">
    <property type="entry name" value="Ferrochelatase"/>
</dbReference>
<keyword evidence="7" id="KW-0479">Metal-binding</keyword>
<dbReference type="PANTHER" id="PTHR11108">
    <property type="entry name" value="FERROCHELATASE"/>
    <property type="match status" value="1"/>
</dbReference>
<comment type="caution">
    <text evidence="9">The sequence shown here is derived from an EMBL/GenBank/DDBJ whole genome shotgun (WGS) entry which is preliminary data.</text>
</comment>
<gene>
    <name evidence="7" type="primary">cpfC</name>
    <name evidence="9" type="ORF">GGQ54_003113</name>
</gene>
<evidence type="ECO:0000256" key="7">
    <source>
        <dbReference type="HAMAP-Rule" id="MF_00323"/>
    </source>
</evidence>
<keyword evidence="10" id="KW-1185">Reference proteome</keyword>